<sequence>MSERKPGLLRRLFVGSWRVLDFSRRFILTVLFLIAVMLIVASMLRPDLTLSDRTVLVVAPVGAVVEQYSSSVADRAIARLTGNEVPEVRLRDLVEALDGAARDQRIERVLLRLDGLQSVGMASARELGAAVDRVRAAGKEVVAYGDWYLQGPYYLAARADEVYLHPSGSMVLEGFSRYRTYFADALAKLGIEPRLFKAGTYKSAGEAYIRNSASEAAREADLHWLGDLWRRYLGEIASARQLDAAALQASIDDLPTVVEAAGGDLARAALDAGLVDGLKTLDEVRELLIARGVRDAKGHSFRQIGLQDYLTVLEREQVALRRSAAPIAVIVAEGQIVDGEQPPGNIGGQSTSALIRAAREDDAVKAVVLRVDSPGGSAFASELIRRELELTRRAGKPVVVSMGDVAASGGFWISTDADRVFADASTITGSIGVFSLWFNAPETMAKLGLSTDGVATTEIAGAFDPTRAYDPRVGRVLQSTVDRIYIDFLERVARARNTSTDVIDAVAQGRVWSGAQAHEHGLLDELGGLDAALAHVRQLAGLPDDAGFEYVEPELSTFDRFLQNFAQSALVHAAQDHGWMLPASWMPAQARSDMAMVRHLFQLAQAGQWSVYAHCQCGDVN</sequence>
<keyword evidence="11" id="KW-1185">Reference proteome</keyword>
<dbReference type="InterPro" id="IPR004634">
    <property type="entry name" value="Pept_S49_pIV"/>
</dbReference>
<dbReference type="OrthoDB" id="9764363at2"/>
<dbReference type="SUPFAM" id="SSF52096">
    <property type="entry name" value="ClpP/crotonase"/>
    <property type="match status" value="2"/>
</dbReference>
<keyword evidence="4" id="KW-0378">Hydrolase</keyword>
<dbReference type="PANTHER" id="PTHR33209:SF1">
    <property type="entry name" value="PEPTIDASE S49 DOMAIN-CONTAINING PROTEIN"/>
    <property type="match status" value="1"/>
</dbReference>
<evidence type="ECO:0000256" key="7">
    <source>
        <dbReference type="PIRSR" id="PIRSR001217-1"/>
    </source>
</evidence>
<comment type="similarity">
    <text evidence="2">Belongs to the peptidase S49 family.</text>
</comment>
<dbReference type="NCBIfam" id="TIGR00705">
    <property type="entry name" value="SppA_67K"/>
    <property type="match status" value="1"/>
</dbReference>
<keyword evidence="6 8" id="KW-0472">Membrane</keyword>
<dbReference type="AlphaFoldDB" id="A0A4S3KZP5"/>
<dbReference type="RefSeq" id="WP_123520719.1">
    <property type="nucleotide sequence ID" value="NZ_JBHLWF010000086.1"/>
</dbReference>
<dbReference type="InterPro" id="IPR047272">
    <property type="entry name" value="S49_SppA_C"/>
</dbReference>
<dbReference type="NCBIfam" id="TIGR00706">
    <property type="entry name" value="SppA_dom"/>
    <property type="match status" value="1"/>
</dbReference>
<organism evidence="10 11">
    <name type="scientific">Pseudofulvimonas gallinarii</name>
    <dbReference type="NCBI Taxonomy" id="634155"/>
    <lineage>
        <taxon>Bacteria</taxon>
        <taxon>Pseudomonadati</taxon>
        <taxon>Pseudomonadota</taxon>
        <taxon>Gammaproteobacteria</taxon>
        <taxon>Lysobacterales</taxon>
        <taxon>Rhodanobacteraceae</taxon>
        <taxon>Pseudofulvimonas</taxon>
    </lineage>
</organism>
<reference evidence="10 11" key="1">
    <citation type="submission" date="2019-03" db="EMBL/GenBank/DDBJ databases">
        <title>Genomic Encyclopedia of Type Strains, Phase IV (KMG-IV): sequencing the most valuable type-strain genomes for metagenomic binning, comparative biology and taxonomic classification.</title>
        <authorList>
            <person name="Goeker M."/>
        </authorList>
    </citation>
    <scope>NUCLEOTIDE SEQUENCE [LARGE SCALE GENOMIC DNA]</scope>
    <source>
        <strain evidence="10 11">DSM 21944</strain>
    </source>
</reference>
<dbReference type="PANTHER" id="PTHR33209">
    <property type="entry name" value="PROTEASE 4"/>
    <property type="match status" value="1"/>
</dbReference>
<feature type="transmembrane region" description="Helical" evidence="8">
    <location>
        <begin position="26"/>
        <end position="44"/>
    </location>
</feature>
<evidence type="ECO:0000256" key="2">
    <source>
        <dbReference type="ARBA" id="ARBA00008683"/>
    </source>
</evidence>
<evidence type="ECO:0000313" key="10">
    <source>
        <dbReference type="EMBL" id="TCS98186.1"/>
    </source>
</evidence>
<dbReference type="GO" id="GO:0008236">
    <property type="term" value="F:serine-type peptidase activity"/>
    <property type="evidence" value="ECO:0007669"/>
    <property type="project" value="UniProtKB-KW"/>
</dbReference>
<protein>
    <submittedName>
        <fullName evidence="10">Protease-4</fullName>
    </submittedName>
</protein>
<keyword evidence="5" id="KW-0720">Serine protease</keyword>
<accession>A0A4S3KZP5</accession>
<dbReference type="PIRSF" id="PIRSF001217">
    <property type="entry name" value="Protease_4_SppA"/>
    <property type="match status" value="1"/>
</dbReference>
<name>A0A4S3KZP5_9GAMM</name>
<proteinExistence type="inferred from homology"/>
<dbReference type="InterPro" id="IPR002142">
    <property type="entry name" value="Peptidase_S49"/>
</dbReference>
<dbReference type="InterPro" id="IPR029045">
    <property type="entry name" value="ClpP/crotonase-like_dom_sf"/>
</dbReference>
<dbReference type="GO" id="GO:0006465">
    <property type="term" value="P:signal peptide processing"/>
    <property type="evidence" value="ECO:0007669"/>
    <property type="project" value="InterPro"/>
</dbReference>
<comment type="subcellular location">
    <subcellularLocation>
        <location evidence="1">Membrane</location>
    </subcellularLocation>
</comment>
<evidence type="ECO:0000256" key="5">
    <source>
        <dbReference type="ARBA" id="ARBA00022825"/>
    </source>
</evidence>
<dbReference type="Gene3D" id="3.90.226.10">
    <property type="entry name" value="2-enoyl-CoA Hydratase, Chain A, domain 1"/>
    <property type="match status" value="2"/>
</dbReference>
<dbReference type="GO" id="GO:0016020">
    <property type="term" value="C:membrane"/>
    <property type="evidence" value="ECO:0007669"/>
    <property type="project" value="UniProtKB-SubCell"/>
</dbReference>
<evidence type="ECO:0000313" key="11">
    <source>
        <dbReference type="Proteomes" id="UP000294599"/>
    </source>
</evidence>
<evidence type="ECO:0000256" key="6">
    <source>
        <dbReference type="ARBA" id="ARBA00023136"/>
    </source>
</evidence>
<dbReference type="CDD" id="cd07018">
    <property type="entry name" value="S49_SppA_67K_type"/>
    <property type="match status" value="1"/>
</dbReference>
<evidence type="ECO:0000259" key="9">
    <source>
        <dbReference type="Pfam" id="PF01343"/>
    </source>
</evidence>
<dbReference type="EMBL" id="SMAF01000009">
    <property type="protein sequence ID" value="TCS98186.1"/>
    <property type="molecule type" value="Genomic_DNA"/>
</dbReference>
<keyword evidence="8" id="KW-0812">Transmembrane</keyword>
<keyword evidence="3 10" id="KW-0645">Protease</keyword>
<comment type="caution">
    <text evidence="10">The sequence shown here is derived from an EMBL/GenBank/DDBJ whole genome shotgun (WGS) entry which is preliminary data.</text>
</comment>
<feature type="domain" description="Peptidase S49" evidence="9">
    <location>
        <begin position="392"/>
        <end position="542"/>
    </location>
</feature>
<feature type="active site" description="Proton donor/acceptor" evidence="7">
    <location>
        <position position="202"/>
    </location>
</feature>
<feature type="domain" description="Peptidase S49" evidence="9">
    <location>
        <begin position="135"/>
        <end position="286"/>
    </location>
</feature>
<gene>
    <name evidence="10" type="ORF">EDC25_10939</name>
</gene>
<evidence type="ECO:0000256" key="1">
    <source>
        <dbReference type="ARBA" id="ARBA00004370"/>
    </source>
</evidence>
<dbReference type="Pfam" id="PF01343">
    <property type="entry name" value="Peptidase_S49"/>
    <property type="match status" value="2"/>
</dbReference>
<feature type="active site" description="Nucleophile" evidence="7">
    <location>
        <position position="408"/>
    </location>
</feature>
<evidence type="ECO:0000256" key="3">
    <source>
        <dbReference type="ARBA" id="ARBA00022670"/>
    </source>
</evidence>
<dbReference type="InterPro" id="IPR047217">
    <property type="entry name" value="S49_SppA_67K_type_N"/>
</dbReference>
<evidence type="ECO:0000256" key="8">
    <source>
        <dbReference type="SAM" id="Phobius"/>
    </source>
</evidence>
<dbReference type="InterPro" id="IPR004635">
    <property type="entry name" value="Pept_S49_SppA"/>
</dbReference>
<dbReference type="Proteomes" id="UP000294599">
    <property type="component" value="Unassembled WGS sequence"/>
</dbReference>
<dbReference type="Gene3D" id="6.20.330.10">
    <property type="match status" value="1"/>
</dbReference>
<keyword evidence="8" id="KW-1133">Transmembrane helix</keyword>
<dbReference type="CDD" id="cd07023">
    <property type="entry name" value="S49_Sppa_N_C"/>
    <property type="match status" value="1"/>
</dbReference>
<evidence type="ECO:0000256" key="4">
    <source>
        <dbReference type="ARBA" id="ARBA00022801"/>
    </source>
</evidence>